<keyword evidence="5" id="KW-1185">Reference proteome</keyword>
<dbReference type="EMBL" id="BOOA01000009">
    <property type="protein sequence ID" value="GIH23290.1"/>
    <property type="molecule type" value="Genomic_DNA"/>
</dbReference>
<dbReference type="GO" id="GO:0006355">
    <property type="term" value="P:regulation of DNA-templated transcription"/>
    <property type="evidence" value="ECO:0007669"/>
    <property type="project" value="InterPro"/>
</dbReference>
<dbReference type="Gene3D" id="1.10.10.10">
    <property type="entry name" value="Winged helix-like DNA-binding domain superfamily/Winged helix DNA-binding domain"/>
    <property type="match status" value="1"/>
</dbReference>
<evidence type="ECO:0000256" key="2">
    <source>
        <dbReference type="ARBA" id="ARBA00022840"/>
    </source>
</evidence>
<reference evidence="4" key="1">
    <citation type="submission" date="2021-01" db="EMBL/GenBank/DDBJ databases">
        <title>Whole genome shotgun sequence of Acrocarpospora phusangensis NBRC 108782.</title>
        <authorList>
            <person name="Komaki H."/>
            <person name="Tamura T."/>
        </authorList>
    </citation>
    <scope>NUCLEOTIDE SEQUENCE</scope>
    <source>
        <strain evidence="4">NBRC 108782</strain>
    </source>
</reference>
<dbReference type="PANTHER" id="PTHR16305">
    <property type="entry name" value="TESTICULAR SOLUBLE ADENYLYL CYCLASE"/>
    <property type="match status" value="1"/>
</dbReference>
<name>A0A919QAU9_9ACTN</name>
<evidence type="ECO:0000313" key="4">
    <source>
        <dbReference type="EMBL" id="GIH23290.1"/>
    </source>
</evidence>
<feature type="domain" description="HTH luxR-type" evidence="3">
    <location>
        <begin position="852"/>
        <end position="917"/>
    </location>
</feature>
<dbReference type="InterPro" id="IPR016032">
    <property type="entry name" value="Sig_transdc_resp-reg_C-effctor"/>
</dbReference>
<comment type="caution">
    <text evidence="4">The sequence shown here is derived from an EMBL/GenBank/DDBJ whole genome shotgun (WGS) entry which is preliminary data.</text>
</comment>
<dbReference type="InterPro" id="IPR036388">
    <property type="entry name" value="WH-like_DNA-bd_sf"/>
</dbReference>
<dbReference type="SMART" id="SM00421">
    <property type="entry name" value="HTH_LUXR"/>
    <property type="match status" value="1"/>
</dbReference>
<protein>
    <submittedName>
        <fullName evidence="4">LuxR family transcriptional regulator</fullName>
    </submittedName>
</protein>
<dbReference type="InterPro" id="IPR041664">
    <property type="entry name" value="AAA_16"/>
</dbReference>
<dbReference type="PANTHER" id="PTHR16305:SF35">
    <property type="entry name" value="TRANSCRIPTIONAL ACTIVATOR DOMAIN"/>
    <property type="match status" value="1"/>
</dbReference>
<dbReference type="GO" id="GO:0004016">
    <property type="term" value="F:adenylate cyclase activity"/>
    <property type="evidence" value="ECO:0007669"/>
    <property type="project" value="TreeGrafter"/>
</dbReference>
<evidence type="ECO:0000256" key="1">
    <source>
        <dbReference type="ARBA" id="ARBA00022741"/>
    </source>
</evidence>
<evidence type="ECO:0000259" key="3">
    <source>
        <dbReference type="PROSITE" id="PS50043"/>
    </source>
</evidence>
<keyword evidence="1" id="KW-0547">Nucleotide-binding</keyword>
<dbReference type="InterPro" id="IPR027417">
    <property type="entry name" value="P-loop_NTPase"/>
</dbReference>
<dbReference type="PRINTS" id="PR00038">
    <property type="entry name" value="HTHLUXR"/>
</dbReference>
<dbReference type="GO" id="GO:0005737">
    <property type="term" value="C:cytoplasm"/>
    <property type="evidence" value="ECO:0007669"/>
    <property type="project" value="TreeGrafter"/>
</dbReference>
<organism evidence="4 5">
    <name type="scientific">Acrocarpospora phusangensis</name>
    <dbReference type="NCBI Taxonomy" id="1070424"/>
    <lineage>
        <taxon>Bacteria</taxon>
        <taxon>Bacillati</taxon>
        <taxon>Actinomycetota</taxon>
        <taxon>Actinomycetes</taxon>
        <taxon>Streptosporangiales</taxon>
        <taxon>Streptosporangiaceae</taxon>
        <taxon>Acrocarpospora</taxon>
    </lineage>
</organism>
<accession>A0A919QAU9</accession>
<dbReference type="Pfam" id="PF00196">
    <property type="entry name" value="GerE"/>
    <property type="match status" value="1"/>
</dbReference>
<gene>
    <name evidence="4" type="ORF">Aph01nite_16000</name>
</gene>
<evidence type="ECO:0000313" key="5">
    <source>
        <dbReference type="Proteomes" id="UP000640052"/>
    </source>
</evidence>
<keyword evidence="2" id="KW-0067">ATP-binding</keyword>
<dbReference type="PROSITE" id="PS00622">
    <property type="entry name" value="HTH_LUXR_1"/>
    <property type="match status" value="1"/>
</dbReference>
<dbReference type="GO" id="GO:0005524">
    <property type="term" value="F:ATP binding"/>
    <property type="evidence" value="ECO:0007669"/>
    <property type="project" value="UniProtKB-KW"/>
</dbReference>
<dbReference type="PROSITE" id="PS50043">
    <property type="entry name" value="HTH_LUXR_2"/>
    <property type="match status" value="1"/>
</dbReference>
<proteinExistence type="predicted"/>
<dbReference type="Pfam" id="PF13191">
    <property type="entry name" value="AAA_16"/>
    <property type="match status" value="1"/>
</dbReference>
<dbReference type="InterPro" id="IPR000792">
    <property type="entry name" value="Tscrpt_reg_LuxR_C"/>
</dbReference>
<dbReference type="SUPFAM" id="SSF52540">
    <property type="entry name" value="P-loop containing nucleoside triphosphate hydrolases"/>
    <property type="match status" value="1"/>
</dbReference>
<sequence>MGMGVAGPEDGGPARQRPLVGRDQELDRLFGMVDQIATRGGALVVRGEAGIGKSALLEAAGERARGRGAAVVTATGTQSEARLAFGGLHQLLLPFLDRVRHRPDPQRKALDVAFGVTEGDAPDLFLLGLAALGVVTDRDAQAPLLLVVEDAHWLDRSSAEVLAFVARRLEMEPVILLFAVRDGVPSALDESGLPDLTLAGLDADASRTLIDENGAGLSEDVKRRILAEAAGNPLALIELPAAAVDLDVTRAWEPLPLTARLEATYATRLAALDADVRALVLLAALHDGDLAELEGLLGVRSGADHWAVAAAAGLGTLEDGEFRFRHPLIRSAVYQAASGEQRRSAHTALARTLAGNPDRSVWHRAAAAQGPDEEIASALADAAARATDRGGLDIALAALERAADLSADPRLRALRLARAGNLANELGRSADAVRLLRAALQIGRLPAHEAAMAAFDLETLTRAWSGASTIRRFARIAEDFAERGDGRRALEALGAVSVRAYWDQLDDKTRRHVSVFVEQLAVPADDPQRLAALGLIDPIRRGPEVIARVARMSPTVLPGPDESMAVGRAAMAVWADNLALPFLRSAVAGYRADGRLARLAQCLMYSAWAYVNCGAVRNAITSADEAARLAGEARQVRFGRAANLAHAIAVAELREEETAEHLIADAEAALLPMGANPQLSLIAFARGRAALAADRPGEAYHHLARIYDPADASYQPYVCGWAFADLVDAAVRGDGDLDLVRGLLREWQGIAVATGAPHLEVQVVYAAALLADGEVAERLFQAAMSRTADWPFYAARTQLAYGGWLRRNRRGAESRTPLREAGRIFDALGLLCFADRARRELRASGERARRRVPAAWAELSPQELQIAQLAAEGLSNRDIGERLYLSHRTVSTHLHRLFPKLGITSRAQLRDALQPPHGS</sequence>
<dbReference type="SUPFAM" id="SSF46894">
    <property type="entry name" value="C-terminal effector domain of the bipartite response regulators"/>
    <property type="match status" value="1"/>
</dbReference>
<dbReference type="GO" id="GO:0003677">
    <property type="term" value="F:DNA binding"/>
    <property type="evidence" value="ECO:0007669"/>
    <property type="project" value="InterPro"/>
</dbReference>
<dbReference type="CDD" id="cd06170">
    <property type="entry name" value="LuxR_C_like"/>
    <property type="match status" value="1"/>
</dbReference>
<dbReference type="AlphaFoldDB" id="A0A919QAU9"/>
<dbReference type="Proteomes" id="UP000640052">
    <property type="component" value="Unassembled WGS sequence"/>
</dbReference>